<evidence type="ECO:0000256" key="2">
    <source>
        <dbReference type="SAM" id="SignalP"/>
    </source>
</evidence>
<organism evidence="3 4">
    <name type="scientific">Lymnaea stagnalis</name>
    <name type="common">Great pond snail</name>
    <name type="synonym">Helix stagnalis</name>
    <dbReference type="NCBI Taxonomy" id="6523"/>
    <lineage>
        <taxon>Eukaryota</taxon>
        <taxon>Metazoa</taxon>
        <taxon>Spiralia</taxon>
        <taxon>Lophotrochozoa</taxon>
        <taxon>Mollusca</taxon>
        <taxon>Gastropoda</taxon>
        <taxon>Heterobranchia</taxon>
        <taxon>Euthyneura</taxon>
        <taxon>Panpulmonata</taxon>
        <taxon>Hygrophila</taxon>
        <taxon>Lymnaeoidea</taxon>
        <taxon>Lymnaeidae</taxon>
        <taxon>Lymnaea</taxon>
    </lineage>
</organism>
<dbReference type="Proteomes" id="UP001497497">
    <property type="component" value="Unassembled WGS sequence"/>
</dbReference>
<evidence type="ECO:0000256" key="1">
    <source>
        <dbReference type="PROSITE-ProRule" id="PRU00087"/>
    </source>
</evidence>
<dbReference type="InterPro" id="IPR014756">
    <property type="entry name" value="Ig_E-set"/>
</dbReference>
<proteinExistence type="predicted"/>
<keyword evidence="4" id="KW-1185">Reference proteome</keyword>
<evidence type="ECO:0000313" key="3">
    <source>
        <dbReference type="EMBL" id="CAL1548545.1"/>
    </source>
</evidence>
<sequence length="82" mass="8798">MQLLSNFLGSFLLFVYWSDTLVPGCPHKINITAKGDIKRVNVYGEGLNGGISGSELKVFVDTTEAGPGKCGGNHLFVPFPNL</sequence>
<dbReference type="AlphaFoldDB" id="A0AAV2IQ13"/>
<accession>A0AAV2IQ13</accession>
<feature type="signal peptide" evidence="2">
    <location>
        <begin position="1"/>
        <end position="18"/>
    </location>
</feature>
<feature type="chain" id="PRO_5043909553" evidence="2">
    <location>
        <begin position="19"/>
        <end position="82"/>
    </location>
</feature>
<dbReference type="InterPro" id="IPR017868">
    <property type="entry name" value="Filamin/ABP280_repeat-like"/>
</dbReference>
<dbReference type="SUPFAM" id="SSF81296">
    <property type="entry name" value="E set domains"/>
    <property type="match status" value="1"/>
</dbReference>
<keyword evidence="2" id="KW-0732">Signal</keyword>
<protein>
    <submittedName>
        <fullName evidence="3">Uncharacterized protein</fullName>
    </submittedName>
</protein>
<gene>
    <name evidence="3" type="ORF">GSLYS_00021862001</name>
</gene>
<dbReference type="PROSITE" id="PS50194">
    <property type="entry name" value="FILAMIN_REPEAT"/>
    <property type="match status" value="1"/>
</dbReference>
<reference evidence="3 4" key="1">
    <citation type="submission" date="2024-04" db="EMBL/GenBank/DDBJ databases">
        <authorList>
            <consortium name="Genoscope - CEA"/>
            <person name="William W."/>
        </authorList>
    </citation>
    <scope>NUCLEOTIDE SEQUENCE [LARGE SCALE GENOMIC DNA]</scope>
</reference>
<comment type="caution">
    <text evidence="3">The sequence shown here is derived from an EMBL/GenBank/DDBJ whole genome shotgun (WGS) entry which is preliminary data.</text>
</comment>
<feature type="repeat" description="Filamin" evidence="1">
    <location>
        <begin position="32"/>
        <end position="69"/>
    </location>
</feature>
<name>A0AAV2IQ13_LYMST</name>
<dbReference type="EMBL" id="CAXITT010001423">
    <property type="protein sequence ID" value="CAL1548545.1"/>
    <property type="molecule type" value="Genomic_DNA"/>
</dbReference>
<evidence type="ECO:0000313" key="4">
    <source>
        <dbReference type="Proteomes" id="UP001497497"/>
    </source>
</evidence>